<evidence type="ECO:0000313" key="3">
    <source>
        <dbReference type="Proteomes" id="UP000615446"/>
    </source>
</evidence>
<organism evidence="2 3">
    <name type="scientific">Rhizophagus clarus</name>
    <dbReference type="NCBI Taxonomy" id="94130"/>
    <lineage>
        <taxon>Eukaryota</taxon>
        <taxon>Fungi</taxon>
        <taxon>Fungi incertae sedis</taxon>
        <taxon>Mucoromycota</taxon>
        <taxon>Glomeromycotina</taxon>
        <taxon>Glomeromycetes</taxon>
        <taxon>Glomerales</taxon>
        <taxon>Glomeraceae</taxon>
        <taxon>Rhizophagus</taxon>
    </lineage>
</organism>
<protein>
    <submittedName>
        <fullName evidence="2">Uncharacterized protein</fullName>
    </submittedName>
</protein>
<gene>
    <name evidence="2" type="ORF">RCL2_001229800</name>
</gene>
<dbReference type="Proteomes" id="UP000615446">
    <property type="component" value="Unassembled WGS sequence"/>
</dbReference>
<dbReference type="EMBL" id="BLAL01000089">
    <property type="protein sequence ID" value="GES85213.1"/>
    <property type="molecule type" value="Genomic_DNA"/>
</dbReference>
<proteinExistence type="predicted"/>
<comment type="caution">
    <text evidence="2">The sequence shown here is derived from an EMBL/GenBank/DDBJ whole genome shotgun (WGS) entry which is preliminary data.</text>
</comment>
<feature type="compositionally biased region" description="Basic and acidic residues" evidence="1">
    <location>
        <begin position="18"/>
        <end position="33"/>
    </location>
</feature>
<name>A0A8H3LGQ2_9GLOM</name>
<feature type="region of interest" description="Disordered" evidence="1">
    <location>
        <begin position="18"/>
        <end position="37"/>
    </location>
</feature>
<evidence type="ECO:0000313" key="2">
    <source>
        <dbReference type="EMBL" id="GES85213.1"/>
    </source>
</evidence>
<evidence type="ECO:0000256" key="1">
    <source>
        <dbReference type="SAM" id="MobiDB-lite"/>
    </source>
</evidence>
<accession>A0A8H3LGQ2</accession>
<dbReference type="AlphaFoldDB" id="A0A8H3LGQ2"/>
<sequence>MEIKAKICDVYLIEQSRPDDQTPHKINDMEKPNYENSDVNEDQLRHEINDCKSSSYERIHKDLSIDEMIIDDNSISESLSTIIITYFNTIS</sequence>
<reference evidence="2" key="1">
    <citation type="submission" date="2019-10" db="EMBL/GenBank/DDBJ databases">
        <title>Conservation and host-specific expression of non-tandemly repeated heterogenous ribosome RNA gene in arbuscular mycorrhizal fungi.</title>
        <authorList>
            <person name="Maeda T."/>
            <person name="Kobayashi Y."/>
            <person name="Nakagawa T."/>
            <person name="Ezawa T."/>
            <person name="Yamaguchi K."/>
            <person name="Bino T."/>
            <person name="Nishimoto Y."/>
            <person name="Shigenobu S."/>
            <person name="Kawaguchi M."/>
        </authorList>
    </citation>
    <scope>NUCLEOTIDE SEQUENCE</scope>
    <source>
        <strain evidence="2">HR1</strain>
    </source>
</reference>